<name>A0A9X2HH36_9MICC</name>
<comment type="caution">
    <text evidence="3">The sequence shown here is derived from an EMBL/GenBank/DDBJ whole genome shotgun (WGS) entry which is preliminary data.</text>
</comment>
<keyword evidence="4" id="KW-1185">Reference proteome</keyword>
<organism evidence="3 4">
    <name type="scientific">Rothia santali</name>
    <dbReference type="NCBI Taxonomy" id="2949643"/>
    <lineage>
        <taxon>Bacteria</taxon>
        <taxon>Bacillati</taxon>
        <taxon>Actinomycetota</taxon>
        <taxon>Actinomycetes</taxon>
        <taxon>Micrococcales</taxon>
        <taxon>Micrococcaceae</taxon>
        <taxon>Rothia</taxon>
    </lineage>
</organism>
<dbReference type="PANTHER" id="PTHR43003">
    <property type="entry name" value="DNA-3-METHYLADENINE GLYCOSYLASE"/>
    <property type="match status" value="1"/>
</dbReference>
<dbReference type="InterPro" id="IPR051912">
    <property type="entry name" value="Alkylbase_DNA_Glycosylase/TA"/>
</dbReference>
<dbReference type="GO" id="GO:0008725">
    <property type="term" value="F:DNA-3-methyladenine glycosylase activity"/>
    <property type="evidence" value="ECO:0007669"/>
    <property type="project" value="TreeGrafter"/>
</dbReference>
<accession>A0A9X2HH36</accession>
<dbReference type="Gene3D" id="1.10.340.30">
    <property type="entry name" value="Hypothetical protein, domain 2"/>
    <property type="match status" value="1"/>
</dbReference>
<dbReference type="PANTHER" id="PTHR43003:SF6">
    <property type="entry name" value="DNA GLYCOSYLASE"/>
    <property type="match status" value="1"/>
</dbReference>
<evidence type="ECO:0000256" key="2">
    <source>
        <dbReference type="ARBA" id="ARBA00023204"/>
    </source>
</evidence>
<dbReference type="AlphaFoldDB" id="A0A9X2HH36"/>
<protein>
    <recommendedName>
        <fullName evidence="5">3-methyladenine DNA glycosylase</fullName>
    </recommendedName>
</protein>
<proteinExistence type="predicted"/>
<keyword evidence="2" id="KW-0234">DNA repair</keyword>
<dbReference type="RefSeq" id="WP_254164582.1">
    <property type="nucleotide sequence ID" value="NZ_JANAFB010000002.1"/>
</dbReference>
<keyword evidence="1" id="KW-0227">DNA damage</keyword>
<dbReference type="Proteomes" id="UP001139502">
    <property type="component" value="Unassembled WGS sequence"/>
</dbReference>
<evidence type="ECO:0000256" key="1">
    <source>
        <dbReference type="ARBA" id="ARBA00022763"/>
    </source>
</evidence>
<gene>
    <name evidence="3" type="ORF">NBM05_01510</name>
</gene>
<dbReference type="GO" id="GO:0006285">
    <property type="term" value="P:base-excision repair, AP site formation"/>
    <property type="evidence" value="ECO:0007669"/>
    <property type="project" value="TreeGrafter"/>
</dbReference>
<evidence type="ECO:0000313" key="4">
    <source>
        <dbReference type="Proteomes" id="UP001139502"/>
    </source>
</evidence>
<dbReference type="SUPFAM" id="SSF48150">
    <property type="entry name" value="DNA-glycosylase"/>
    <property type="match status" value="1"/>
</dbReference>
<dbReference type="GO" id="GO:0032993">
    <property type="term" value="C:protein-DNA complex"/>
    <property type="evidence" value="ECO:0007669"/>
    <property type="project" value="TreeGrafter"/>
</dbReference>
<dbReference type="GO" id="GO:0043916">
    <property type="term" value="F:DNA-7-methylguanine glycosylase activity"/>
    <property type="evidence" value="ECO:0007669"/>
    <property type="project" value="TreeGrafter"/>
</dbReference>
<dbReference type="GO" id="GO:0006307">
    <property type="term" value="P:DNA alkylation repair"/>
    <property type="evidence" value="ECO:0007669"/>
    <property type="project" value="TreeGrafter"/>
</dbReference>
<dbReference type="GO" id="GO:0005737">
    <property type="term" value="C:cytoplasm"/>
    <property type="evidence" value="ECO:0007669"/>
    <property type="project" value="TreeGrafter"/>
</dbReference>
<dbReference type="GO" id="GO:0032131">
    <property type="term" value="F:alkylated DNA binding"/>
    <property type="evidence" value="ECO:0007669"/>
    <property type="project" value="TreeGrafter"/>
</dbReference>
<reference evidence="3" key="1">
    <citation type="submission" date="2022-06" db="EMBL/GenBank/DDBJ databases">
        <title>Rothia sp. isolated from sandalwood seedling.</title>
        <authorList>
            <person name="Tuikhar N."/>
            <person name="Kirdat K."/>
            <person name="Thorat V."/>
            <person name="Swetha P."/>
            <person name="Padma S."/>
            <person name="Sundararaj R."/>
            <person name="Yadav A."/>
        </authorList>
    </citation>
    <scope>NUCLEOTIDE SEQUENCE</scope>
    <source>
        <strain evidence="3">AR01</strain>
    </source>
</reference>
<dbReference type="InterPro" id="IPR011257">
    <property type="entry name" value="DNA_glycosylase"/>
</dbReference>
<dbReference type="EMBL" id="JANAFB010000002">
    <property type="protein sequence ID" value="MCP3424743.1"/>
    <property type="molecule type" value="Genomic_DNA"/>
</dbReference>
<sequence length="340" mass="36826">MPSSYLAERVLEPQEPLDLALTLSVVQRGASDPTLRIESVGAATRVHVAARVGEVSGGGVAAVLEQRGASGISGPAGSRFRAPIRVRAWGPEAADVEAFLRAVPALVGLHDDWAPFTGSEAYQLIPAGARAGFRRRPGLRLPSTGQIIKQTISAIFEQRVTVGEAIGAWQRLSRRHGDPVPEPPAGMPGLPEDMRVFPRPEAWLSIPSWEWHRHGVDIHRTTSVRRLTELAPSLSRYGEGASPAELARALAGVPGVGPWTIAEAMQRSHGLPDAVSVGDYHLAHRICVALEGRRGDDDRMLELLAPWRGNRQRVVRILLLAGARDQRKGPRLAPRAHRLI</sequence>
<evidence type="ECO:0000313" key="3">
    <source>
        <dbReference type="EMBL" id="MCP3424743.1"/>
    </source>
</evidence>
<evidence type="ECO:0008006" key="5">
    <source>
        <dbReference type="Google" id="ProtNLM"/>
    </source>
</evidence>